<organism evidence="1 2">
    <name type="scientific">Coraliomargarita sinensis</name>
    <dbReference type="NCBI Taxonomy" id="2174842"/>
    <lineage>
        <taxon>Bacteria</taxon>
        <taxon>Pseudomonadati</taxon>
        <taxon>Verrucomicrobiota</taxon>
        <taxon>Opitutia</taxon>
        <taxon>Puniceicoccales</taxon>
        <taxon>Coraliomargaritaceae</taxon>
        <taxon>Coraliomargarita</taxon>
    </lineage>
</organism>
<gene>
    <name evidence="1" type="ORF">DDZ13_03610</name>
</gene>
<dbReference type="AlphaFoldDB" id="A0A317ZHA8"/>
<dbReference type="InterPro" id="IPR021866">
    <property type="entry name" value="SpoIIAA-like"/>
</dbReference>
<dbReference type="Proteomes" id="UP000247099">
    <property type="component" value="Unassembled WGS sequence"/>
</dbReference>
<dbReference type="InterPro" id="IPR036513">
    <property type="entry name" value="STAS_dom_sf"/>
</dbReference>
<evidence type="ECO:0000313" key="1">
    <source>
        <dbReference type="EMBL" id="PXA05064.1"/>
    </source>
</evidence>
<reference evidence="1 2" key="1">
    <citation type="submission" date="2018-05" db="EMBL/GenBank/DDBJ databases">
        <title>Coraliomargarita sinensis sp. nov., isolated from a marine solar saltern.</title>
        <authorList>
            <person name="Zhou L.Y."/>
        </authorList>
    </citation>
    <scope>NUCLEOTIDE SEQUENCE [LARGE SCALE GENOMIC DNA]</scope>
    <source>
        <strain evidence="1 2">WN38</strain>
    </source>
</reference>
<dbReference type="Gene3D" id="3.40.50.10600">
    <property type="entry name" value="SpoIIaa-like domains"/>
    <property type="match status" value="1"/>
</dbReference>
<dbReference type="Pfam" id="PF11964">
    <property type="entry name" value="SpoIIAA-like"/>
    <property type="match status" value="1"/>
</dbReference>
<name>A0A317ZHA8_9BACT</name>
<comment type="caution">
    <text evidence="1">The sequence shown here is derived from an EMBL/GenBank/DDBJ whole genome shotgun (WGS) entry which is preliminary data.</text>
</comment>
<evidence type="ECO:0000313" key="2">
    <source>
        <dbReference type="Proteomes" id="UP000247099"/>
    </source>
</evidence>
<protein>
    <submittedName>
        <fullName evidence="1">STAS/SEC14 domain-containing protein</fullName>
    </submittedName>
</protein>
<dbReference type="RefSeq" id="WP_110130065.1">
    <property type="nucleotide sequence ID" value="NZ_QHJQ01000002.1"/>
</dbReference>
<sequence length="121" mass="14221">MHKFLAETQGDFAAVECSEKLTDIDFQVITPELETQIEEYHKIALFLELKNFHGWTGSALWADTKFDLKHHNDFTRIAIVGDKKWEEWLSKLWKPFTSAELRYYEASERKMAMSWASGGRF</sequence>
<dbReference type="InterPro" id="IPR038396">
    <property type="entry name" value="SpoIIAA-like_sf"/>
</dbReference>
<dbReference type="SUPFAM" id="SSF52091">
    <property type="entry name" value="SpoIIaa-like"/>
    <property type="match status" value="1"/>
</dbReference>
<dbReference type="EMBL" id="QHJQ01000002">
    <property type="protein sequence ID" value="PXA05064.1"/>
    <property type="molecule type" value="Genomic_DNA"/>
</dbReference>
<proteinExistence type="predicted"/>
<keyword evidence="2" id="KW-1185">Reference proteome</keyword>
<dbReference type="InParanoid" id="A0A317ZHA8"/>
<dbReference type="OrthoDB" id="555504at2"/>
<accession>A0A317ZHA8</accession>